<comment type="caution">
    <text evidence="1">The sequence shown here is derived from an EMBL/GenBank/DDBJ whole genome shotgun (WGS) entry which is preliminary data.</text>
</comment>
<sequence>MIFIPNENQTIYKILKNIGFNTHANTQKTYKLSAYENEYKVLERKEYALIESNNTITKLSTNIFSTIKPSKEYEIFVEKFVYEHNTVNKSHYDDFIFIEKSKSDLCLLIGLLRCNDKNIGIVVHYEKELLFVLEELLAPIMDNSVRFDDVKSFETGVFQCLRHLDAKT</sequence>
<protein>
    <submittedName>
        <fullName evidence="1">Uncharacterized protein</fullName>
    </submittedName>
</protein>
<keyword evidence="2" id="KW-1185">Reference proteome</keyword>
<evidence type="ECO:0000313" key="2">
    <source>
        <dbReference type="Proteomes" id="UP000003163"/>
    </source>
</evidence>
<proteinExistence type="predicted"/>
<dbReference type="EMBL" id="AFBI03000047">
    <property type="protein sequence ID" value="EJW03044.1"/>
    <property type="molecule type" value="Genomic_DNA"/>
</dbReference>
<dbReference type="VEuPathDB" id="MicrosporidiaDB:EDEG_02563"/>
<name>J9D6A4_EDHAE</name>
<reference evidence="1 2" key="1">
    <citation type="submission" date="2011-08" db="EMBL/GenBank/DDBJ databases">
        <authorList>
            <person name="Liu Z.J."/>
            <person name="Shi F.L."/>
            <person name="Lu J.Q."/>
            <person name="Li M."/>
            <person name="Wang Z.L."/>
        </authorList>
    </citation>
    <scope>NUCLEOTIDE SEQUENCE [LARGE SCALE GENOMIC DNA]</scope>
    <source>
        <strain evidence="1 2">USNM 41457</strain>
    </source>
</reference>
<reference evidence="2" key="2">
    <citation type="submission" date="2015-07" db="EMBL/GenBank/DDBJ databases">
        <title>Contrasting host-pathogen interactions and genome evolution in two generalist and specialist microsporidian pathogens of mosquitoes.</title>
        <authorList>
            <consortium name="The Broad Institute Genomics Platform"/>
            <consortium name="The Broad Institute Genome Sequencing Center for Infectious Disease"/>
            <person name="Cuomo C.A."/>
            <person name="Sanscrainte N.D."/>
            <person name="Goldberg J.M."/>
            <person name="Heiman D."/>
            <person name="Young S."/>
            <person name="Zeng Q."/>
            <person name="Becnel J.J."/>
            <person name="Birren B.W."/>
        </authorList>
    </citation>
    <scope>NUCLEOTIDE SEQUENCE [LARGE SCALE GENOMIC DNA]</scope>
    <source>
        <strain evidence="2">USNM 41457</strain>
    </source>
</reference>
<evidence type="ECO:0000313" key="1">
    <source>
        <dbReference type="EMBL" id="EJW03044.1"/>
    </source>
</evidence>
<organism evidence="1 2">
    <name type="scientific">Edhazardia aedis (strain USNM 41457)</name>
    <name type="common">Microsporidian parasite</name>
    <dbReference type="NCBI Taxonomy" id="1003232"/>
    <lineage>
        <taxon>Eukaryota</taxon>
        <taxon>Fungi</taxon>
        <taxon>Fungi incertae sedis</taxon>
        <taxon>Microsporidia</taxon>
        <taxon>Edhazardia</taxon>
    </lineage>
</organism>
<dbReference type="InParanoid" id="J9D6A4"/>
<accession>J9D6A4</accession>
<dbReference type="AlphaFoldDB" id="J9D6A4"/>
<gene>
    <name evidence="1" type="ORF">EDEG_02563</name>
</gene>
<dbReference type="HOGENOM" id="CLU_1586449_0_0_1"/>
<dbReference type="Proteomes" id="UP000003163">
    <property type="component" value="Unassembled WGS sequence"/>
</dbReference>